<dbReference type="Gene3D" id="2.20.100.10">
    <property type="entry name" value="Thrombospondin type-1 (TSP1) repeat"/>
    <property type="match status" value="1"/>
</dbReference>
<dbReference type="AlphaFoldDB" id="A0AA39LUE3"/>
<dbReference type="InterPro" id="IPR000884">
    <property type="entry name" value="TSP1_rpt"/>
</dbReference>
<gene>
    <name evidence="4" type="ORF">QR680_004691</name>
</gene>
<keyword evidence="5" id="KW-1185">Reference proteome</keyword>
<proteinExistence type="predicted"/>
<comment type="caution">
    <text evidence="4">The sequence shown here is derived from an EMBL/GenBank/DDBJ whole genome shotgun (WGS) entry which is preliminary data.</text>
</comment>
<dbReference type="Pfam" id="PF00090">
    <property type="entry name" value="TSP_1"/>
    <property type="match status" value="2"/>
</dbReference>
<evidence type="ECO:0000313" key="4">
    <source>
        <dbReference type="EMBL" id="KAK0409685.1"/>
    </source>
</evidence>
<dbReference type="PANTHER" id="PTHR22906">
    <property type="entry name" value="PROPERDIN"/>
    <property type="match status" value="1"/>
</dbReference>
<dbReference type="Proteomes" id="UP001175271">
    <property type="component" value="Unassembled WGS sequence"/>
</dbReference>
<name>A0AA39LUE3_9BILA</name>
<dbReference type="EMBL" id="JAUCMV010000003">
    <property type="protein sequence ID" value="KAK0409685.1"/>
    <property type="molecule type" value="Genomic_DNA"/>
</dbReference>
<evidence type="ECO:0000256" key="1">
    <source>
        <dbReference type="ARBA" id="ARBA00022737"/>
    </source>
</evidence>
<keyword evidence="3" id="KW-0732">Signal</keyword>
<feature type="signal peptide" evidence="3">
    <location>
        <begin position="1"/>
        <end position="20"/>
    </location>
</feature>
<sequence length="343" mass="37150">MIRAPLLFLSLCCILQVAMPNENCTSVWEPWTEWSLCSDQNTVSIRQRNCTTTASDCIALCHGKETEEERKDCESSQVRNITSTATSRGTTSPPICHTVGEWTQWTGWTECDGKGVQNRSRYCDTVPPGCKMGQGFMCDNSTQSYNDSRPCGDTEQTSLPSTGFVTITTAVNPSTVTSLLIGTSMVTDGSPIFESSSTVLPSTESLGLTEIITTMTSLVSPHLPPTTTTIPPTTTTPLVVTTTITPSPCQGIIQWTQWTAWQPCSATCGNCGQTVRFRSCEELSAPTDDCKCPSKKLESELKHCESRTCPGVRPCCDGHLAGEFNEKGEPLCVPGVIPKFAET</sequence>
<protein>
    <submittedName>
        <fullName evidence="4">Uncharacterized protein</fullName>
    </submittedName>
</protein>
<accession>A0AA39LUE3</accession>
<dbReference type="PROSITE" id="PS50092">
    <property type="entry name" value="TSP1"/>
    <property type="match status" value="3"/>
</dbReference>
<evidence type="ECO:0000256" key="2">
    <source>
        <dbReference type="ARBA" id="ARBA00023157"/>
    </source>
</evidence>
<dbReference type="SUPFAM" id="SSF82895">
    <property type="entry name" value="TSP-1 type 1 repeat"/>
    <property type="match status" value="2"/>
</dbReference>
<reference evidence="4" key="1">
    <citation type="submission" date="2023-06" db="EMBL/GenBank/DDBJ databases">
        <title>Genomic analysis of the entomopathogenic nematode Steinernema hermaphroditum.</title>
        <authorList>
            <person name="Schwarz E.M."/>
            <person name="Heppert J.K."/>
            <person name="Baniya A."/>
            <person name="Schwartz H.T."/>
            <person name="Tan C.-H."/>
            <person name="Antoshechkin I."/>
            <person name="Sternberg P.W."/>
            <person name="Goodrich-Blair H."/>
            <person name="Dillman A.R."/>
        </authorList>
    </citation>
    <scope>NUCLEOTIDE SEQUENCE</scope>
    <source>
        <strain evidence="4">PS9179</strain>
        <tissue evidence="4">Whole animal</tissue>
    </source>
</reference>
<dbReference type="InterPro" id="IPR036383">
    <property type="entry name" value="TSP1_rpt_sf"/>
</dbReference>
<dbReference type="SMART" id="SM00209">
    <property type="entry name" value="TSP1"/>
    <property type="match status" value="3"/>
</dbReference>
<keyword evidence="1" id="KW-0677">Repeat</keyword>
<organism evidence="4 5">
    <name type="scientific">Steinernema hermaphroditum</name>
    <dbReference type="NCBI Taxonomy" id="289476"/>
    <lineage>
        <taxon>Eukaryota</taxon>
        <taxon>Metazoa</taxon>
        <taxon>Ecdysozoa</taxon>
        <taxon>Nematoda</taxon>
        <taxon>Chromadorea</taxon>
        <taxon>Rhabditida</taxon>
        <taxon>Tylenchina</taxon>
        <taxon>Panagrolaimomorpha</taxon>
        <taxon>Strongyloidoidea</taxon>
        <taxon>Steinernematidae</taxon>
        <taxon>Steinernema</taxon>
    </lineage>
</organism>
<keyword evidence="2" id="KW-1015">Disulfide bond</keyword>
<dbReference type="InterPro" id="IPR052065">
    <property type="entry name" value="Compl_asym_regulator"/>
</dbReference>
<evidence type="ECO:0000313" key="5">
    <source>
        <dbReference type="Proteomes" id="UP001175271"/>
    </source>
</evidence>
<feature type="chain" id="PRO_5041433759" evidence="3">
    <location>
        <begin position="21"/>
        <end position="343"/>
    </location>
</feature>
<evidence type="ECO:0000256" key="3">
    <source>
        <dbReference type="SAM" id="SignalP"/>
    </source>
</evidence>